<dbReference type="GO" id="GO:0008270">
    <property type="term" value="F:zinc ion binding"/>
    <property type="evidence" value="ECO:0007669"/>
    <property type="project" value="UniProtKB-KW"/>
</dbReference>
<keyword evidence="11" id="KW-1015">Disulfide bond</keyword>
<keyword evidence="8" id="KW-0653">Protein transport</keyword>
<keyword evidence="3 16" id="KW-0812">Transmembrane</keyword>
<dbReference type="Pfam" id="PF13639">
    <property type="entry name" value="zf-RING_2"/>
    <property type="match status" value="1"/>
</dbReference>
<dbReference type="PANTHER" id="PTHR47168">
    <property type="entry name" value="RING ZINC FINGER DOMAIN SUPERFAMILY PROTEIN-RELATED"/>
    <property type="match status" value="1"/>
</dbReference>
<dbReference type="EMBL" id="GCKF01019004">
    <property type="protein sequence ID" value="JAG98749.1"/>
    <property type="molecule type" value="Transcribed_RNA"/>
</dbReference>
<dbReference type="GO" id="GO:0032586">
    <property type="term" value="C:protein storage vacuole membrane"/>
    <property type="evidence" value="ECO:0007669"/>
    <property type="project" value="UniProtKB-SubCell"/>
</dbReference>
<keyword evidence="10 16" id="KW-0472">Membrane</keyword>
<keyword evidence="2" id="KW-0926">Vacuole</keyword>
<name>A0A0D6R7D4_ARACU</name>
<dbReference type="PANTHER" id="PTHR47168:SF5">
    <property type="entry name" value="RING-TYPE DOMAIN-CONTAINING PROTEIN"/>
    <property type="match status" value="1"/>
</dbReference>
<dbReference type="InterPro" id="IPR013083">
    <property type="entry name" value="Znf_RING/FYVE/PHD"/>
</dbReference>
<evidence type="ECO:0000256" key="7">
    <source>
        <dbReference type="ARBA" id="ARBA00022833"/>
    </source>
</evidence>
<dbReference type="InterPro" id="IPR044744">
    <property type="entry name" value="ZNRF4/RNF13/RNF167_PA"/>
</dbReference>
<dbReference type="CDD" id="cd02123">
    <property type="entry name" value="PA_C_RZF_like"/>
    <property type="match status" value="1"/>
</dbReference>
<evidence type="ECO:0000259" key="17">
    <source>
        <dbReference type="PROSITE" id="PS50089"/>
    </source>
</evidence>
<keyword evidence="12" id="KW-0325">Glycoprotein</keyword>
<keyword evidence="1" id="KW-0813">Transport</keyword>
<evidence type="ECO:0000256" key="14">
    <source>
        <dbReference type="ARBA" id="ARBA00060484"/>
    </source>
</evidence>
<evidence type="ECO:0000256" key="16">
    <source>
        <dbReference type="SAM" id="Phobius"/>
    </source>
</evidence>
<dbReference type="Pfam" id="PF02225">
    <property type="entry name" value="PA"/>
    <property type="match status" value="1"/>
</dbReference>
<dbReference type="PROSITE" id="PS50089">
    <property type="entry name" value="ZF_RING_2"/>
    <property type="match status" value="1"/>
</dbReference>
<evidence type="ECO:0000313" key="18">
    <source>
        <dbReference type="EMBL" id="JAG98749.1"/>
    </source>
</evidence>
<evidence type="ECO:0000256" key="3">
    <source>
        <dbReference type="ARBA" id="ARBA00022692"/>
    </source>
</evidence>
<dbReference type="FunFam" id="3.30.40.10:FF:000276">
    <property type="entry name" value="Receptor homology region transmembrane domain-and RING domain-containing protein 2"/>
    <property type="match status" value="1"/>
</dbReference>
<keyword evidence="7" id="KW-0862">Zinc</keyword>
<dbReference type="Gene3D" id="3.30.40.10">
    <property type="entry name" value="Zinc/RING finger domain, C3HC4 (zinc finger)"/>
    <property type="match status" value="1"/>
</dbReference>
<dbReference type="SUPFAM" id="SSF52025">
    <property type="entry name" value="PA domain"/>
    <property type="match status" value="1"/>
</dbReference>
<evidence type="ECO:0000256" key="5">
    <source>
        <dbReference type="ARBA" id="ARBA00022729"/>
    </source>
</evidence>
<evidence type="ECO:0000256" key="12">
    <source>
        <dbReference type="ARBA" id="ARBA00023180"/>
    </source>
</evidence>
<keyword evidence="4" id="KW-0479">Metal-binding</keyword>
<sequence length="495" mass="53098">MCLMRISIMDVEGVSNMDQGFLRKLRGKSAAIGLLFLLSVLFRKSCANVVLIGNNISLSFDDIEANFAPSIKGSGVSGVLQLAEPPDACIHLSNKVVPGHGANLPFALIIRGNCTFEHKVRNAQAAGFRAAIVYNNEDSADLVSMAGNSDGITTYAVFVSNAAGEMLLKYTGAPNMELWIIPSFESTAWSVMAISFVSLLAICAVLATCFFVRRHRLRYISRPSHIREFHGMSRRLVKALPSVIFSSVVDDNCTSETCAICLEDYTAGNKLRVLPCNHKFHVPCIDSWLTMWRSFCPVCKRDARTSIGIPPPSENTPLLSPSSLVSAPISLLGASAQSSILGSPTMHIPSNSYQSHASSSFVLSYSGASHNLSYMSQPVGSCCISHDFSRNSVNIGNASSYMSRQPSLQSIAVEPSLFSRHNSDICSVSPQSFGSRYASSFISGSCSASPQIAGSSSRPPRIPSYCGMPTYGVSMTSFSPFTSAHSLPGYPGVTS</sequence>
<evidence type="ECO:0000256" key="15">
    <source>
        <dbReference type="PROSITE-ProRule" id="PRU00175"/>
    </source>
</evidence>
<dbReference type="AlphaFoldDB" id="A0A0D6R7D4"/>
<evidence type="ECO:0000256" key="13">
    <source>
        <dbReference type="ARBA" id="ARBA00046288"/>
    </source>
</evidence>
<evidence type="ECO:0000256" key="2">
    <source>
        <dbReference type="ARBA" id="ARBA00022554"/>
    </source>
</evidence>
<keyword evidence="5" id="KW-0732">Signal</keyword>
<dbReference type="InterPro" id="IPR001841">
    <property type="entry name" value="Znf_RING"/>
</dbReference>
<feature type="transmembrane region" description="Helical" evidence="16">
    <location>
        <begin position="188"/>
        <end position="212"/>
    </location>
</feature>
<dbReference type="Gene3D" id="3.50.30.30">
    <property type="match status" value="1"/>
</dbReference>
<evidence type="ECO:0000256" key="6">
    <source>
        <dbReference type="ARBA" id="ARBA00022771"/>
    </source>
</evidence>
<dbReference type="EMBL" id="GCKF01019003">
    <property type="protein sequence ID" value="JAG98750.1"/>
    <property type="molecule type" value="Transcribed_RNA"/>
</dbReference>
<comment type="subcellular location">
    <subcellularLocation>
        <location evidence="13">Endomembrane system</location>
        <topology evidence="13">Single-pass type I membrane protein</topology>
    </subcellularLocation>
    <subcellularLocation>
        <location evidence="14">Protein storage vacuole membrane</location>
    </subcellularLocation>
</comment>
<dbReference type="InterPro" id="IPR051653">
    <property type="entry name" value="E3_ligase_sorting_rcpt"/>
</dbReference>
<evidence type="ECO:0000256" key="10">
    <source>
        <dbReference type="ARBA" id="ARBA00023136"/>
    </source>
</evidence>
<feature type="domain" description="RING-type" evidence="17">
    <location>
        <begin position="258"/>
        <end position="300"/>
    </location>
</feature>
<dbReference type="InterPro" id="IPR046450">
    <property type="entry name" value="PA_dom_sf"/>
</dbReference>
<evidence type="ECO:0000256" key="11">
    <source>
        <dbReference type="ARBA" id="ARBA00023157"/>
    </source>
</evidence>
<dbReference type="GO" id="GO:0012505">
    <property type="term" value="C:endomembrane system"/>
    <property type="evidence" value="ECO:0007669"/>
    <property type="project" value="UniProtKB-SubCell"/>
</dbReference>
<dbReference type="SUPFAM" id="SSF57850">
    <property type="entry name" value="RING/U-box"/>
    <property type="match status" value="1"/>
</dbReference>
<evidence type="ECO:0000256" key="1">
    <source>
        <dbReference type="ARBA" id="ARBA00022448"/>
    </source>
</evidence>
<dbReference type="InterPro" id="IPR003137">
    <property type="entry name" value="PA_domain"/>
</dbReference>
<evidence type="ECO:0000256" key="8">
    <source>
        <dbReference type="ARBA" id="ARBA00022927"/>
    </source>
</evidence>
<accession>A0A0D6R7D4</accession>
<keyword evidence="6 15" id="KW-0863">Zinc-finger</keyword>
<reference evidence="18" key="1">
    <citation type="submission" date="2015-03" db="EMBL/GenBank/DDBJ databases">
        <title>A transcriptome of Araucaria cunninghamii, an australian fine timber species.</title>
        <authorList>
            <person name="Jing Yi C.J.Y."/>
            <person name="Yin San L.Y.S."/>
            <person name="Abdul Karim S.S."/>
            <person name="Wan Azmi N.N."/>
            <person name="Hercus R.R."/>
            <person name="Croft L.L."/>
        </authorList>
    </citation>
    <scope>NUCLEOTIDE SEQUENCE</scope>
    <source>
        <strain evidence="18">MI0301</strain>
        <tissue evidence="18">Leaf</tissue>
    </source>
</reference>
<evidence type="ECO:0000256" key="4">
    <source>
        <dbReference type="ARBA" id="ARBA00022723"/>
    </source>
</evidence>
<dbReference type="FunFam" id="3.50.30.30:FF:000020">
    <property type="entry name" value="Receptor homology region transmembrane domain-and RING domain-containing protein 2"/>
    <property type="match status" value="1"/>
</dbReference>
<proteinExistence type="predicted"/>
<organism evidence="18">
    <name type="scientific">Araucaria cunninghamii</name>
    <name type="common">Hoop pine</name>
    <name type="synonym">Moreton Bay pine</name>
    <dbReference type="NCBI Taxonomy" id="56994"/>
    <lineage>
        <taxon>Eukaryota</taxon>
        <taxon>Viridiplantae</taxon>
        <taxon>Streptophyta</taxon>
        <taxon>Embryophyta</taxon>
        <taxon>Tracheophyta</taxon>
        <taxon>Spermatophyta</taxon>
        <taxon>Pinopsida</taxon>
        <taxon>Pinidae</taxon>
        <taxon>Conifers II</taxon>
        <taxon>Araucariales</taxon>
        <taxon>Araucariaceae</taxon>
        <taxon>Araucaria</taxon>
    </lineage>
</organism>
<protein>
    <recommendedName>
        <fullName evidence="17">RING-type domain-containing protein</fullName>
    </recommendedName>
</protein>
<dbReference type="SMART" id="SM00184">
    <property type="entry name" value="RING"/>
    <property type="match status" value="1"/>
</dbReference>
<evidence type="ECO:0000256" key="9">
    <source>
        <dbReference type="ARBA" id="ARBA00022989"/>
    </source>
</evidence>
<keyword evidence="9 16" id="KW-1133">Transmembrane helix</keyword>
<dbReference type="GO" id="GO:0015031">
    <property type="term" value="P:protein transport"/>
    <property type="evidence" value="ECO:0007669"/>
    <property type="project" value="UniProtKB-KW"/>
</dbReference>